<evidence type="ECO:0000256" key="1">
    <source>
        <dbReference type="SAM" id="MobiDB-lite"/>
    </source>
</evidence>
<proteinExistence type="predicted"/>
<feature type="region of interest" description="Disordered" evidence="1">
    <location>
        <begin position="155"/>
        <end position="193"/>
    </location>
</feature>
<dbReference type="Proteomes" id="UP001303889">
    <property type="component" value="Unassembled WGS sequence"/>
</dbReference>
<organism evidence="3 4">
    <name type="scientific">Staphylotrichum tortipilum</name>
    <dbReference type="NCBI Taxonomy" id="2831512"/>
    <lineage>
        <taxon>Eukaryota</taxon>
        <taxon>Fungi</taxon>
        <taxon>Dikarya</taxon>
        <taxon>Ascomycota</taxon>
        <taxon>Pezizomycotina</taxon>
        <taxon>Sordariomycetes</taxon>
        <taxon>Sordariomycetidae</taxon>
        <taxon>Sordariales</taxon>
        <taxon>Chaetomiaceae</taxon>
        <taxon>Staphylotrichum</taxon>
    </lineage>
</organism>
<name>A0AAN6MFY5_9PEZI</name>
<feature type="region of interest" description="Disordered" evidence="1">
    <location>
        <begin position="66"/>
        <end position="106"/>
    </location>
</feature>
<feature type="region of interest" description="Disordered" evidence="1">
    <location>
        <begin position="1"/>
        <end position="46"/>
    </location>
</feature>
<feature type="compositionally biased region" description="Gly residues" evidence="1">
    <location>
        <begin position="90"/>
        <end position="102"/>
    </location>
</feature>
<gene>
    <name evidence="3" type="ORF">C8A05DRAFT_18148</name>
</gene>
<evidence type="ECO:0000313" key="4">
    <source>
        <dbReference type="Proteomes" id="UP001303889"/>
    </source>
</evidence>
<evidence type="ECO:0000313" key="3">
    <source>
        <dbReference type="EMBL" id="KAK3899411.1"/>
    </source>
</evidence>
<protein>
    <recommendedName>
        <fullName evidence="5">Apple domain-containing protein</fullName>
    </recommendedName>
</protein>
<dbReference type="EMBL" id="MU855789">
    <property type="protein sequence ID" value="KAK3899411.1"/>
    <property type="molecule type" value="Genomic_DNA"/>
</dbReference>
<evidence type="ECO:0000256" key="2">
    <source>
        <dbReference type="SAM" id="Phobius"/>
    </source>
</evidence>
<dbReference type="AlphaFoldDB" id="A0AAN6MFY5"/>
<keyword evidence="2" id="KW-0472">Membrane</keyword>
<keyword evidence="4" id="KW-1185">Reference proteome</keyword>
<reference evidence="3" key="1">
    <citation type="journal article" date="2023" name="Mol. Phylogenet. Evol.">
        <title>Genome-scale phylogeny and comparative genomics of the fungal order Sordariales.</title>
        <authorList>
            <person name="Hensen N."/>
            <person name="Bonometti L."/>
            <person name="Westerberg I."/>
            <person name="Brannstrom I.O."/>
            <person name="Guillou S."/>
            <person name="Cros-Aarteil S."/>
            <person name="Calhoun S."/>
            <person name="Haridas S."/>
            <person name="Kuo A."/>
            <person name="Mondo S."/>
            <person name="Pangilinan J."/>
            <person name="Riley R."/>
            <person name="LaButti K."/>
            <person name="Andreopoulos B."/>
            <person name="Lipzen A."/>
            <person name="Chen C."/>
            <person name="Yan M."/>
            <person name="Daum C."/>
            <person name="Ng V."/>
            <person name="Clum A."/>
            <person name="Steindorff A."/>
            <person name="Ohm R.A."/>
            <person name="Martin F."/>
            <person name="Silar P."/>
            <person name="Natvig D.O."/>
            <person name="Lalanne C."/>
            <person name="Gautier V."/>
            <person name="Ament-Velasquez S.L."/>
            <person name="Kruys A."/>
            <person name="Hutchinson M.I."/>
            <person name="Powell A.J."/>
            <person name="Barry K."/>
            <person name="Miller A.N."/>
            <person name="Grigoriev I.V."/>
            <person name="Debuchy R."/>
            <person name="Gladieux P."/>
            <person name="Hiltunen Thoren M."/>
            <person name="Johannesson H."/>
        </authorList>
    </citation>
    <scope>NUCLEOTIDE SEQUENCE</scope>
    <source>
        <strain evidence="3">CBS 103.79</strain>
    </source>
</reference>
<sequence>DQNPHRVRFAEGEPQASYRILQPTPRRGTATTSTTSSDNAQPAVYWDDTDYRDSRMRESDGNLVGYTFYREGTPTPPEYEGGHSEKRGRGGGGRGFDLGGGRHQGRGDWSMAGSNEMAPGMRKRLLWLVTVVGVFVLVGVGIGVGLGVGLTKGGGGGSVQAVQGPLSTSPASFAAESSPGPSPNPSPTAPSNVVAADYTTSTGAAASPVPTYNSDCPALNSTVYHVPGSTKSFLRLCGVDYSGNGGGATDLADAFTGSMAECMNSCASFNECTACSWGYLQGDQGGQHRCFMKKDLRKGHAARTDWCFALLMD</sequence>
<feature type="transmembrane region" description="Helical" evidence="2">
    <location>
        <begin position="125"/>
        <end position="150"/>
    </location>
</feature>
<keyword evidence="2" id="KW-1133">Transmembrane helix</keyword>
<feature type="non-terminal residue" evidence="3">
    <location>
        <position position="1"/>
    </location>
</feature>
<evidence type="ECO:0008006" key="5">
    <source>
        <dbReference type="Google" id="ProtNLM"/>
    </source>
</evidence>
<accession>A0AAN6MFY5</accession>
<reference evidence="3" key="2">
    <citation type="submission" date="2023-05" db="EMBL/GenBank/DDBJ databases">
        <authorList>
            <consortium name="Lawrence Berkeley National Laboratory"/>
            <person name="Steindorff A."/>
            <person name="Hensen N."/>
            <person name="Bonometti L."/>
            <person name="Westerberg I."/>
            <person name="Brannstrom I.O."/>
            <person name="Guillou S."/>
            <person name="Cros-Aarteil S."/>
            <person name="Calhoun S."/>
            <person name="Haridas S."/>
            <person name="Kuo A."/>
            <person name="Mondo S."/>
            <person name="Pangilinan J."/>
            <person name="Riley R."/>
            <person name="Labutti K."/>
            <person name="Andreopoulos B."/>
            <person name="Lipzen A."/>
            <person name="Chen C."/>
            <person name="Yanf M."/>
            <person name="Daum C."/>
            <person name="Ng V."/>
            <person name="Clum A."/>
            <person name="Ohm R."/>
            <person name="Martin F."/>
            <person name="Silar P."/>
            <person name="Natvig D."/>
            <person name="Lalanne C."/>
            <person name="Gautier V."/>
            <person name="Ament-Velasquez S.L."/>
            <person name="Kruys A."/>
            <person name="Hutchinson M.I."/>
            <person name="Powell A.J."/>
            <person name="Barry K."/>
            <person name="Miller A.N."/>
            <person name="Grigoriev I.V."/>
            <person name="Debuchy R."/>
            <person name="Gladieux P."/>
            <person name="Thoren M.H."/>
            <person name="Johannesson H."/>
        </authorList>
    </citation>
    <scope>NUCLEOTIDE SEQUENCE</scope>
    <source>
        <strain evidence="3">CBS 103.79</strain>
    </source>
</reference>
<keyword evidence="2" id="KW-0812">Transmembrane</keyword>
<comment type="caution">
    <text evidence="3">The sequence shown here is derived from an EMBL/GenBank/DDBJ whole genome shotgun (WGS) entry which is preliminary data.</text>
</comment>